<dbReference type="Gene3D" id="1.10.10.10">
    <property type="entry name" value="Winged helix-like DNA-binding domain superfamily/Winged helix DNA-binding domain"/>
    <property type="match status" value="1"/>
</dbReference>
<dbReference type="SUPFAM" id="SSF46785">
    <property type="entry name" value="Winged helix' DNA-binding domain"/>
    <property type="match status" value="1"/>
</dbReference>
<dbReference type="EMBL" id="VLNR01000067">
    <property type="protein sequence ID" value="TSE05039.1"/>
    <property type="molecule type" value="Genomic_DNA"/>
</dbReference>
<dbReference type="Pfam" id="PF01638">
    <property type="entry name" value="HxlR"/>
    <property type="match status" value="1"/>
</dbReference>
<keyword evidence="2" id="KW-0238">DNA-binding</keyword>
<gene>
    <name evidence="5" type="ORF">FOF46_24180</name>
</gene>
<name>A0A554VDN9_9FLAO</name>
<dbReference type="AlphaFoldDB" id="A0A554VDN9"/>
<dbReference type="InterPro" id="IPR036388">
    <property type="entry name" value="WH-like_DNA-bd_sf"/>
</dbReference>
<dbReference type="PANTHER" id="PTHR33204">
    <property type="entry name" value="TRANSCRIPTIONAL REGULATOR, MARR FAMILY"/>
    <property type="match status" value="1"/>
</dbReference>
<accession>A0A554VDN9</accession>
<proteinExistence type="predicted"/>
<feature type="domain" description="HTH hxlR-type" evidence="4">
    <location>
        <begin position="11"/>
        <end position="110"/>
    </location>
</feature>
<dbReference type="GO" id="GO:0003677">
    <property type="term" value="F:DNA binding"/>
    <property type="evidence" value="ECO:0007669"/>
    <property type="project" value="UniProtKB-KW"/>
</dbReference>
<dbReference type="OrthoDB" id="9791143at2"/>
<organism evidence="5 6">
    <name type="scientific">Aquimarina algiphila</name>
    <dbReference type="NCBI Taxonomy" id="2047982"/>
    <lineage>
        <taxon>Bacteria</taxon>
        <taxon>Pseudomonadati</taxon>
        <taxon>Bacteroidota</taxon>
        <taxon>Flavobacteriia</taxon>
        <taxon>Flavobacteriales</taxon>
        <taxon>Flavobacteriaceae</taxon>
        <taxon>Aquimarina</taxon>
    </lineage>
</organism>
<evidence type="ECO:0000256" key="2">
    <source>
        <dbReference type="ARBA" id="ARBA00023125"/>
    </source>
</evidence>
<dbReference type="PANTHER" id="PTHR33204:SF37">
    <property type="entry name" value="HTH-TYPE TRANSCRIPTIONAL REGULATOR YODB"/>
    <property type="match status" value="1"/>
</dbReference>
<dbReference type="InterPro" id="IPR036390">
    <property type="entry name" value="WH_DNA-bd_sf"/>
</dbReference>
<evidence type="ECO:0000313" key="6">
    <source>
        <dbReference type="Proteomes" id="UP000318833"/>
    </source>
</evidence>
<keyword evidence="1" id="KW-0805">Transcription regulation</keyword>
<dbReference type="RefSeq" id="WP_143918243.1">
    <property type="nucleotide sequence ID" value="NZ_CANLVC010000002.1"/>
</dbReference>
<evidence type="ECO:0000313" key="5">
    <source>
        <dbReference type="EMBL" id="TSE05039.1"/>
    </source>
</evidence>
<dbReference type="Proteomes" id="UP000318833">
    <property type="component" value="Unassembled WGS sequence"/>
</dbReference>
<reference evidence="5 6" key="1">
    <citation type="submission" date="2019-07" db="EMBL/GenBank/DDBJ databases">
        <title>The draft genome sequence of Aquimarina algiphila M91.</title>
        <authorList>
            <person name="Meng X."/>
        </authorList>
    </citation>
    <scope>NUCLEOTIDE SEQUENCE [LARGE SCALE GENOMIC DNA]</scope>
    <source>
        <strain evidence="5 6">M91</strain>
    </source>
</reference>
<evidence type="ECO:0000259" key="4">
    <source>
        <dbReference type="PROSITE" id="PS51118"/>
    </source>
</evidence>
<keyword evidence="6" id="KW-1185">Reference proteome</keyword>
<evidence type="ECO:0000256" key="3">
    <source>
        <dbReference type="ARBA" id="ARBA00023163"/>
    </source>
</evidence>
<dbReference type="PROSITE" id="PS51118">
    <property type="entry name" value="HTH_HXLR"/>
    <property type="match status" value="1"/>
</dbReference>
<evidence type="ECO:0000256" key="1">
    <source>
        <dbReference type="ARBA" id="ARBA00023015"/>
    </source>
</evidence>
<dbReference type="InterPro" id="IPR002577">
    <property type="entry name" value="HTH_HxlR"/>
</dbReference>
<keyword evidence="3" id="KW-0804">Transcription</keyword>
<protein>
    <submittedName>
        <fullName evidence="5">Helix-turn-helix transcriptional regulator</fullName>
    </submittedName>
</protein>
<comment type="caution">
    <text evidence="5">The sequence shown here is derived from an EMBL/GenBank/DDBJ whole genome shotgun (WGS) entry which is preliminary data.</text>
</comment>
<sequence length="143" mass="16851">MKKQKKYKSYCPQYLALEAFGDKWTLLIIRDMMIDGKKYFREFLQSKEKIATNILANRLQVMEEEGIIHKKKDPSHKQKIIYLLTEKGVDLFPILIENARWSLKYKPVNEQDAIKTQAILDGGEEAIRDIIKKLKEEHLGEKK</sequence>